<dbReference type="Proteomes" id="UP000019141">
    <property type="component" value="Unassembled WGS sequence"/>
</dbReference>
<evidence type="ECO:0000259" key="1">
    <source>
        <dbReference type="Pfam" id="PF05685"/>
    </source>
</evidence>
<dbReference type="InterPro" id="IPR008538">
    <property type="entry name" value="Uma2"/>
</dbReference>
<sequence>MRAVMPTVLPDILAWRKRTGADRWDEMWEGELHMPPAPNREQQDLEGVLETYLRQRWAHTRDARVYHQINLAPPGGWSNNYRIPDLVILLPERFYIDRNEYFEGPPNVVVEIHSPGDESYDKLGFYANLDVPEVWIIDRDSKRPELYVLDAGQYVQQEARGDGWVLSGETGIELRRGESGKLVVRLKDDESTREELP</sequence>
<evidence type="ECO:0000313" key="3">
    <source>
        <dbReference type="Proteomes" id="UP000019141"/>
    </source>
</evidence>
<dbReference type="CDD" id="cd06260">
    <property type="entry name" value="DUF820-like"/>
    <property type="match status" value="1"/>
</dbReference>
<dbReference type="InterPro" id="IPR011335">
    <property type="entry name" value="Restrct_endonuc-II-like"/>
</dbReference>
<dbReference type="SUPFAM" id="SSF52980">
    <property type="entry name" value="Restriction endonuclease-like"/>
    <property type="match status" value="1"/>
</dbReference>
<gene>
    <name evidence="2" type="ORF">ETSY1_19935</name>
</gene>
<dbReference type="EMBL" id="AZHW01000580">
    <property type="protein sequence ID" value="ETW98157.1"/>
    <property type="molecule type" value="Genomic_DNA"/>
</dbReference>
<reference evidence="2 3" key="1">
    <citation type="journal article" date="2014" name="Nature">
        <title>An environmental bacterial taxon with a large and distinct metabolic repertoire.</title>
        <authorList>
            <person name="Wilson M.C."/>
            <person name="Mori T."/>
            <person name="Ruckert C."/>
            <person name="Uria A.R."/>
            <person name="Helf M.J."/>
            <person name="Takada K."/>
            <person name="Gernert C."/>
            <person name="Steffens U.A."/>
            <person name="Heycke N."/>
            <person name="Schmitt S."/>
            <person name="Rinke C."/>
            <person name="Helfrich E.J."/>
            <person name="Brachmann A.O."/>
            <person name="Gurgui C."/>
            <person name="Wakimoto T."/>
            <person name="Kracht M."/>
            <person name="Crusemann M."/>
            <person name="Hentschel U."/>
            <person name="Abe I."/>
            <person name="Matsunaga S."/>
            <person name="Kalinowski J."/>
            <person name="Takeyama H."/>
            <person name="Piel J."/>
        </authorList>
    </citation>
    <scope>NUCLEOTIDE SEQUENCE [LARGE SCALE GENOMIC DNA]</scope>
    <source>
        <strain evidence="3">TSY1</strain>
    </source>
</reference>
<dbReference type="HOGENOM" id="CLU_1381894_0_0_7"/>
<dbReference type="Pfam" id="PF05685">
    <property type="entry name" value="Uma2"/>
    <property type="match status" value="1"/>
</dbReference>
<dbReference type="AlphaFoldDB" id="W4LJJ7"/>
<proteinExistence type="predicted"/>
<evidence type="ECO:0000313" key="2">
    <source>
        <dbReference type="EMBL" id="ETW98157.1"/>
    </source>
</evidence>
<accession>W4LJJ7</accession>
<dbReference type="PANTHER" id="PTHR34107:SF4">
    <property type="entry name" value="SLL1222 PROTEIN"/>
    <property type="match status" value="1"/>
</dbReference>
<comment type="caution">
    <text evidence="2">The sequence shown here is derived from an EMBL/GenBank/DDBJ whole genome shotgun (WGS) entry which is preliminary data.</text>
</comment>
<protein>
    <recommendedName>
        <fullName evidence="1">Putative restriction endonuclease domain-containing protein</fullName>
    </recommendedName>
</protein>
<dbReference type="InterPro" id="IPR012296">
    <property type="entry name" value="Nuclease_put_TT1808"/>
</dbReference>
<name>W4LJJ7_ENTF1</name>
<keyword evidence="3" id="KW-1185">Reference proteome</keyword>
<organism evidence="2 3">
    <name type="scientific">Entotheonella factor</name>
    <dbReference type="NCBI Taxonomy" id="1429438"/>
    <lineage>
        <taxon>Bacteria</taxon>
        <taxon>Pseudomonadati</taxon>
        <taxon>Nitrospinota/Tectimicrobiota group</taxon>
        <taxon>Candidatus Tectimicrobiota</taxon>
        <taxon>Candidatus Entotheonellia</taxon>
        <taxon>Candidatus Entotheonellales</taxon>
        <taxon>Candidatus Entotheonellaceae</taxon>
        <taxon>Candidatus Entotheonella</taxon>
    </lineage>
</organism>
<dbReference type="Gene3D" id="3.90.1570.10">
    <property type="entry name" value="tt1808, chain A"/>
    <property type="match status" value="1"/>
</dbReference>
<dbReference type="PANTHER" id="PTHR34107">
    <property type="entry name" value="SLL0198 PROTEIN-RELATED"/>
    <property type="match status" value="1"/>
</dbReference>
<feature type="domain" description="Putative restriction endonuclease" evidence="1">
    <location>
        <begin position="26"/>
        <end position="172"/>
    </location>
</feature>